<evidence type="ECO:0000313" key="1">
    <source>
        <dbReference type="EMBL" id="CAG8749206.1"/>
    </source>
</evidence>
<dbReference type="Gene3D" id="1.10.3210.10">
    <property type="entry name" value="Hypothetical protein af1432"/>
    <property type="match status" value="1"/>
</dbReference>
<comment type="caution">
    <text evidence="1">The sequence shown here is derived from an EMBL/GenBank/DDBJ whole genome shotgun (WGS) entry which is preliminary data.</text>
</comment>
<protein>
    <submittedName>
        <fullName evidence="1">10544_t:CDS:1</fullName>
    </submittedName>
</protein>
<feature type="non-terminal residue" evidence="1">
    <location>
        <position position="1"/>
    </location>
</feature>
<accession>A0A9N9ISV3</accession>
<name>A0A9N9ISV3_9GLOM</name>
<keyword evidence="2" id="KW-1185">Reference proteome</keyword>
<dbReference type="PANTHER" id="PTHR46246">
    <property type="entry name" value="GUANOSINE-3',5'-BIS(DIPHOSPHATE) 3'-PYROPHOSPHOHYDROLASE MESH1"/>
    <property type="match status" value="1"/>
</dbReference>
<organism evidence="1 2">
    <name type="scientific">Acaulospora morrowiae</name>
    <dbReference type="NCBI Taxonomy" id="94023"/>
    <lineage>
        <taxon>Eukaryota</taxon>
        <taxon>Fungi</taxon>
        <taxon>Fungi incertae sedis</taxon>
        <taxon>Mucoromycota</taxon>
        <taxon>Glomeromycotina</taxon>
        <taxon>Glomeromycetes</taxon>
        <taxon>Diversisporales</taxon>
        <taxon>Acaulosporaceae</taxon>
        <taxon>Acaulospora</taxon>
    </lineage>
</organism>
<dbReference type="SUPFAM" id="SSF109604">
    <property type="entry name" value="HD-domain/PDEase-like"/>
    <property type="match status" value="1"/>
</dbReference>
<dbReference type="AlphaFoldDB" id="A0A9N9ISV3"/>
<sequence>RLQVVTTPHKSKKAKEVKLADKLYNLRDIQRSVPMNWSKSRVQEYFIWSKQVTDGAKGINTYLENLLEELYQNGTFELDGETYKCHP</sequence>
<dbReference type="PANTHER" id="PTHR46246:SF1">
    <property type="entry name" value="GUANOSINE-3',5'-BIS(DIPHOSPHATE) 3'-PYROPHOSPHOHYDROLASE MESH1"/>
    <property type="match status" value="1"/>
</dbReference>
<proteinExistence type="predicted"/>
<evidence type="ECO:0000313" key="2">
    <source>
        <dbReference type="Proteomes" id="UP000789342"/>
    </source>
</evidence>
<reference evidence="1" key="1">
    <citation type="submission" date="2021-06" db="EMBL/GenBank/DDBJ databases">
        <authorList>
            <person name="Kallberg Y."/>
            <person name="Tangrot J."/>
            <person name="Rosling A."/>
        </authorList>
    </citation>
    <scope>NUCLEOTIDE SEQUENCE</scope>
    <source>
        <strain evidence="1">CL551</strain>
    </source>
</reference>
<dbReference type="Proteomes" id="UP000789342">
    <property type="component" value="Unassembled WGS sequence"/>
</dbReference>
<dbReference type="OrthoDB" id="430679at2759"/>
<gene>
    <name evidence="1" type="ORF">AMORRO_LOCUS15231</name>
</gene>
<dbReference type="EMBL" id="CAJVPV010034613">
    <property type="protein sequence ID" value="CAG8749206.1"/>
    <property type="molecule type" value="Genomic_DNA"/>
</dbReference>
<dbReference type="GO" id="GO:0008893">
    <property type="term" value="F:guanosine-3',5'-bis(diphosphate) 3'-diphosphatase activity"/>
    <property type="evidence" value="ECO:0007669"/>
    <property type="project" value="TreeGrafter"/>
</dbReference>
<dbReference type="InterPro" id="IPR052194">
    <property type="entry name" value="MESH1"/>
</dbReference>